<dbReference type="AlphaFoldDB" id="A0A3Q0S6U9"/>
<reference evidence="2" key="2">
    <citation type="submission" date="2025-09" db="UniProtKB">
        <authorList>
            <consortium name="Ensembl"/>
        </authorList>
    </citation>
    <scope>IDENTIFICATION</scope>
</reference>
<sequence length="142" mass="16602">EKRMLFISPSWTVKHLFGTGNDTISPEPCESANLSPVIADKFILIKERKNWEEALNYCRTYHHDLVSITNPEKQELVKEKAKNATTSHVWLGLRYSCALDLWFWVNDQVVCYENWFPYPVFKPDITSGSRFPYFHLCCTVLP</sequence>
<dbReference type="Gene3D" id="3.10.100.10">
    <property type="entry name" value="Mannose-Binding Protein A, subunit A"/>
    <property type="match status" value="1"/>
</dbReference>
<evidence type="ECO:0000259" key="1">
    <source>
        <dbReference type="PROSITE" id="PS50041"/>
    </source>
</evidence>
<dbReference type="SUPFAM" id="SSF56436">
    <property type="entry name" value="C-type lectin-like"/>
    <property type="match status" value="1"/>
</dbReference>
<organism evidence="2 3">
    <name type="scientific">Amphilophus citrinellus</name>
    <name type="common">Midas cichlid</name>
    <name type="synonym">Cichlasoma citrinellum</name>
    <dbReference type="NCBI Taxonomy" id="61819"/>
    <lineage>
        <taxon>Eukaryota</taxon>
        <taxon>Metazoa</taxon>
        <taxon>Chordata</taxon>
        <taxon>Craniata</taxon>
        <taxon>Vertebrata</taxon>
        <taxon>Euteleostomi</taxon>
        <taxon>Actinopterygii</taxon>
        <taxon>Neopterygii</taxon>
        <taxon>Teleostei</taxon>
        <taxon>Neoteleostei</taxon>
        <taxon>Acanthomorphata</taxon>
        <taxon>Ovalentaria</taxon>
        <taxon>Cichlomorphae</taxon>
        <taxon>Cichliformes</taxon>
        <taxon>Cichlidae</taxon>
        <taxon>New World cichlids</taxon>
        <taxon>Cichlasomatinae</taxon>
        <taxon>Heroini</taxon>
        <taxon>Amphilophus</taxon>
    </lineage>
</organism>
<protein>
    <recommendedName>
        <fullName evidence="1">C-type lectin domain-containing protein</fullName>
    </recommendedName>
</protein>
<evidence type="ECO:0000313" key="3">
    <source>
        <dbReference type="Proteomes" id="UP000261340"/>
    </source>
</evidence>
<dbReference type="GeneTree" id="ENSGT00940000173660"/>
<proteinExistence type="predicted"/>
<dbReference type="CDD" id="cd00037">
    <property type="entry name" value="CLECT"/>
    <property type="match status" value="1"/>
</dbReference>
<feature type="domain" description="C-type lectin" evidence="1">
    <location>
        <begin position="42"/>
        <end position="142"/>
    </location>
</feature>
<accession>A0A3Q0S6U9</accession>
<dbReference type="PANTHER" id="PTHR45784:SF3">
    <property type="entry name" value="C-TYPE LECTIN DOMAIN FAMILY 4 MEMBER K-LIKE-RELATED"/>
    <property type="match status" value="1"/>
</dbReference>
<dbReference type="Pfam" id="PF00059">
    <property type="entry name" value="Lectin_C"/>
    <property type="match status" value="1"/>
</dbReference>
<dbReference type="InterPro" id="IPR016187">
    <property type="entry name" value="CTDL_fold"/>
</dbReference>
<dbReference type="InterPro" id="IPR016186">
    <property type="entry name" value="C-type_lectin-like/link_sf"/>
</dbReference>
<name>A0A3Q0S6U9_AMPCI</name>
<dbReference type="PROSITE" id="PS50041">
    <property type="entry name" value="C_TYPE_LECTIN_2"/>
    <property type="match status" value="1"/>
</dbReference>
<keyword evidence="3" id="KW-1185">Reference proteome</keyword>
<dbReference type="PANTHER" id="PTHR45784">
    <property type="entry name" value="C-TYPE LECTIN DOMAIN FAMILY 20 MEMBER A-RELATED"/>
    <property type="match status" value="1"/>
</dbReference>
<dbReference type="Ensembl" id="ENSACIT00000016551.1">
    <property type="protein sequence ID" value="ENSACIP00000016125.1"/>
    <property type="gene ID" value="ENSACIG00000012532.1"/>
</dbReference>
<evidence type="ECO:0000313" key="2">
    <source>
        <dbReference type="Ensembl" id="ENSACIP00000016125.1"/>
    </source>
</evidence>
<reference evidence="2" key="1">
    <citation type="submission" date="2025-08" db="UniProtKB">
        <authorList>
            <consortium name="Ensembl"/>
        </authorList>
    </citation>
    <scope>IDENTIFICATION</scope>
</reference>
<dbReference type="InterPro" id="IPR001304">
    <property type="entry name" value="C-type_lectin-like"/>
</dbReference>
<dbReference type="Proteomes" id="UP000261340">
    <property type="component" value="Unplaced"/>
</dbReference>